<dbReference type="CDD" id="cd17371">
    <property type="entry name" value="MFS_MucK"/>
    <property type="match status" value="1"/>
</dbReference>
<evidence type="ECO:0000313" key="7">
    <source>
        <dbReference type="Proteomes" id="UP000594430"/>
    </source>
</evidence>
<dbReference type="Gene3D" id="1.20.1250.20">
    <property type="entry name" value="MFS general substrate transporter like domains"/>
    <property type="match status" value="1"/>
</dbReference>
<dbReference type="GO" id="GO:0005886">
    <property type="term" value="C:plasma membrane"/>
    <property type="evidence" value="ECO:0007669"/>
    <property type="project" value="TreeGrafter"/>
</dbReference>
<gene>
    <name evidence="6" type="ORF">IZU98_13170</name>
</gene>
<sequence>MHNPNPAGVIAASTERTWITAFVFCFLTMVIDGADVMILAYSLATLKTEFGLTGLQAGMLGSCTLAGMAVGGIYGGWATDRLGRVRTVVLSVLLFSLGTGLLGFTENYVQFAIIRFVSALGLGSVYVACNTLMAEYVPTRFRNTVLGSLQAGWSVGYIVATLLAAWILPSYGWRTLFFVGVTPVILALLMHKMVPEPSTWTRLQSADRAERKARERVEGGKYKQIFANPNAAKMFVLWSLTAGFLQFGNYGVNNWMPSYLETELGMAFKQMTTFLVGTYTASILGKVIAGMAADKFGRRKVFAAGCLGTALFLPIIVLFNQPENILWLLIVFGFLYGVPYSVNATYMTESFEAKFRGSAVGGAYNIGRIGAAVSPAAIGFFASQGSIGVGFLIVGAAYFLCGMIPLLCIREKQFDPARE</sequence>
<dbReference type="PROSITE" id="PS50850">
    <property type="entry name" value="MFS"/>
    <property type="match status" value="1"/>
</dbReference>
<dbReference type="GO" id="GO:0046943">
    <property type="term" value="F:carboxylic acid transmembrane transporter activity"/>
    <property type="evidence" value="ECO:0007669"/>
    <property type="project" value="TreeGrafter"/>
</dbReference>
<keyword evidence="3" id="KW-1133">Transmembrane helix</keyword>
<keyword evidence="4" id="KW-0472">Membrane</keyword>
<dbReference type="Proteomes" id="UP000594430">
    <property type="component" value="Chromosome"/>
</dbReference>
<keyword evidence="2" id="KW-0812">Transmembrane</keyword>
<evidence type="ECO:0000313" key="6">
    <source>
        <dbReference type="EMBL" id="QPH47369.1"/>
    </source>
</evidence>
<dbReference type="InterPro" id="IPR005829">
    <property type="entry name" value="Sugar_transporter_CS"/>
</dbReference>
<reference evidence="6 7" key="1">
    <citation type="submission" date="2020-11" db="EMBL/GenBank/DDBJ databases">
        <title>Pseudomonas fulva producing VIM-24.</title>
        <authorList>
            <person name="Liu S."/>
        </authorList>
    </citation>
    <scope>NUCLEOTIDE SEQUENCE [LARGE SCALE GENOMIC DNA]</scope>
    <source>
        <strain evidence="6 7">ZDHY414</strain>
    </source>
</reference>
<dbReference type="InterPro" id="IPR036259">
    <property type="entry name" value="MFS_trans_sf"/>
</dbReference>
<name>A0A2V4JMA5_9PSED</name>
<evidence type="ECO:0000256" key="2">
    <source>
        <dbReference type="ARBA" id="ARBA00022692"/>
    </source>
</evidence>
<dbReference type="PROSITE" id="PS00216">
    <property type="entry name" value="SUGAR_TRANSPORT_1"/>
    <property type="match status" value="1"/>
</dbReference>
<accession>A0A2V4JMA5</accession>
<feature type="domain" description="Major facilitator superfamily (MFS) profile" evidence="5">
    <location>
        <begin position="21"/>
        <end position="413"/>
    </location>
</feature>
<dbReference type="InterPro" id="IPR011701">
    <property type="entry name" value="MFS"/>
</dbReference>
<evidence type="ECO:0000256" key="4">
    <source>
        <dbReference type="ARBA" id="ARBA00023136"/>
    </source>
</evidence>
<dbReference type="PANTHER" id="PTHR23508">
    <property type="entry name" value="CARBOXYLIC ACID TRANSPORTER PROTEIN HOMOLOG"/>
    <property type="match status" value="1"/>
</dbReference>
<dbReference type="PROSITE" id="PS00217">
    <property type="entry name" value="SUGAR_TRANSPORT_2"/>
    <property type="match status" value="1"/>
</dbReference>
<dbReference type="GeneID" id="93442627"/>
<dbReference type="Pfam" id="PF07690">
    <property type="entry name" value="MFS_1"/>
    <property type="match status" value="1"/>
</dbReference>
<organism evidence="6 7">
    <name type="scientific">Pseudomonas fulva</name>
    <dbReference type="NCBI Taxonomy" id="47880"/>
    <lineage>
        <taxon>Bacteria</taxon>
        <taxon>Pseudomonadati</taxon>
        <taxon>Pseudomonadota</taxon>
        <taxon>Gammaproteobacteria</taxon>
        <taxon>Pseudomonadales</taxon>
        <taxon>Pseudomonadaceae</taxon>
        <taxon>Pseudomonas</taxon>
    </lineage>
</organism>
<comment type="subcellular location">
    <subcellularLocation>
        <location evidence="1">Membrane</location>
        <topology evidence="1">Multi-pass membrane protein</topology>
    </subcellularLocation>
</comment>
<dbReference type="EMBL" id="CP064946">
    <property type="protein sequence ID" value="QPH47369.1"/>
    <property type="molecule type" value="Genomic_DNA"/>
</dbReference>
<evidence type="ECO:0000259" key="5">
    <source>
        <dbReference type="PROSITE" id="PS50850"/>
    </source>
</evidence>
<protein>
    <submittedName>
        <fullName evidence="6">MFS transporter</fullName>
    </submittedName>
</protein>
<dbReference type="InterPro" id="IPR020846">
    <property type="entry name" value="MFS_dom"/>
</dbReference>
<dbReference type="AlphaFoldDB" id="A0A2V4JMA5"/>
<evidence type="ECO:0000256" key="3">
    <source>
        <dbReference type="ARBA" id="ARBA00022989"/>
    </source>
</evidence>
<evidence type="ECO:0000256" key="1">
    <source>
        <dbReference type="ARBA" id="ARBA00004141"/>
    </source>
</evidence>
<dbReference type="PANTHER" id="PTHR23508:SF10">
    <property type="entry name" value="CARBOXYLIC ACID TRANSPORTER PROTEIN HOMOLOG"/>
    <property type="match status" value="1"/>
</dbReference>
<dbReference type="SUPFAM" id="SSF103473">
    <property type="entry name" value="MFS general substrate transporter"/>
    <property type="match status" value="1"/>
</dbReference>
<dbReference type="RefSeq" id="WP_027916134.1">
    <property type="nucleotide sequence ID" value="NZ_BQHM01000003.1"/>
</dbReference>
<proteinExistence type="predicted"/>